<reference evidence="1" key="1">
    <citation type="journal article" date="2020" name="Nature">
        <title>Giant virus diversity and host interactions through global metagenomics.</title>
        <authorList>
            <person name="Schulz F."/>
            <person name="Roux S."/>
            <person name="Paez-Espino D."/>
            <person name="Jungbluth S."/>
            <person name="Walsh D.A."/>
            <person name="Denef V.J."/>
            <person name="McMahon K.D."/>
            <person name="Konstantinidis K.T."/>
            <person name="Eloe-Fadrosh E.A."/>
            <person name="Kyrpides N.C."/>
            <person name="Woyke T."/>
        </authorList>
    </citation>
    <scope>NUCLEOTIDE SEQUENCE</scope>
    <source>
        <strain evidence="1">GVMAG-M-3300009422-16</strain>
    </source>
</reference>
<organism evidence="1">
    <name type="scientific">viral metagenome</name>
    <dbReference type="NCBI Taxonomy" id="1070528"/>
    <lineage>
        <taxon>unclassified sequences</taxon>
        <taxon>metagenomes</taxon>
        <taxon>organismal metagenomes</taxon>
    </lineage>
</organism>
<evidence type="ECO:0000313" key="1">
    <source>
        <dbReference type="EMBL" id="QHS86631.1"/>
    </source>
</evidence>
<protein>
    <submittedName>
        <fullName evidence="1">Uncharacterized protein</fullName>
    </submittedName>
</protein>
<dbReference type="AlphaFoldDB" id="A0A6C0B4A1"/>
<dbReference type="EMBL" id="MN739059">
    <property type="protein sequence ID" value="QHS86631.1"/>
    <property type="molecule type" value="Genomic_DNA"/>
</dbReference>
<name>A0A6C0B4A1_9ZZZZ</name>
<accession>A0A6C0B4A1</accession>
<sequence length="195" mass="21936">MLSKFIHNSDDNPIIKKKKFVINNSNSPVTKKLNKNIVINLPQHILTNNINSDDIESGSVTTDDKSEEATMTHTSEFLYNKTRESIKKKLNRTIEFDITDTIRWRFIWRKMGDIMEGLSLVTSLVSTVLSFSAGAFDTTNLAFAAGVSGSLSLALMRATSYALKESKEREEQLNILLDKAKIKQIPSLIHDDVDT</sequence>
<proteinExistence type="predicted"/>